<feature type="signal peptide" evidence="2">
    <location>
        <begin position="1"/>
        <end position="28"/>
    </location>
</feature>
<dbReference type="EMBL" id="LR746280">
    <property type="protein sequence ID" value="CAA7410340.1"/>
    <property type="molecule type" value="Genomic_DNA"/>
</dbReference>
<evidence type="ECO:0000256" key="2">
    <source>
        <dbReference type="SAM" id="SignalP"/>
    </source>
</evidence>
<dbReference type="Proteomes" id="UP000663760">
    <property type="component" value="Chromosome 17"/>
</dbReference>
<dbReference type="AlphaFoldDB" id="A0A7I8LKK7"/>
<evidence type="ECO:0000313" key="4">
    <source>
        <dbReference type="Proteomes" id="UP000663760"/>
    </source>
</evidence>
<sequence>MALLLRRSPATTALFLLLLHLLAAAVTGRRSHEISFRSPSLRPSSLLWDPTAQHFLVGSGDLPVVSSVSDAGVLETIINDPLLPPNSHFPVIALDDRRRRLLAAVASAGGDSAHIVAYDLQLSPPHRRVFLSPLPSSARPTAVAVDPSSGAAFVTSSGDNLIWRVDIQGEVTVFSSSAAYGEGGHVGLAGIARSRKGYFLALQAPPGRIFRVDGDDGAARLALIGGNGGAGAAAACIAVRRDGSAAVVGGDKARILVSDDGWSEAAVYDEVAIGGGKGRRVGGVAAREGSVYVLVAEDGHGGDGLRAEHRIEELEWEREKEGEWVVGLVLMGLGLAYFLYWRFQMGRLVTSMNKKRA</sequence>
<keyword evidence="2" id="KW-0732">Signal</keyword>
<keyword evidence="1" id="KW-0812">Transmembrane</keyword>
<organism evidence="3 4">
    <name type="scientific">Spirodela intermedia</name>
    <name type="common">Intermediate duckweed</name>
    <dbReference type="NCBI Taxonomy" id="51605"/>
    <lineage>
        <taxon>Eukaryota</taxon>
        <taxon>Viridiplantae</taxon>
        <taxon>Streptophyta</taxon>
        <taxon>Embryophyta</taxon>
        <taxon>Tracheophyta</taxon>
        <taxon>Spermatophyta</taxon>
        <taxon>Magnoliopsida</taxon>
        <taxon>Liliopsida</taxon>
        <taxon>Araceae</taxon>
        <taxon>Lemnoideae</taxon>
        <taxon>Spirodela</taxon>
    </lineage>
</organism>
<dbReference type="PANTHER" id="PTHR31460:SF3">
    <property type="entry name" value="MESOCENTIN"/>
    <property type="match status" value="1"/>
</dbReference>
<dbReference type="InterPro" id="IPR053224">
    <property type="entry name" value="Sensory_adhesion_molecule"/>
</dbReference>
<dbReference type="PANTHER" id="PTHR31460">
    <property type="match status" value="1"/>
</dbReference>
<protein>
    <submittedName>
        <fullName evidence="3">Uncharacterized protein</fullName>
    </submittedName>
</protein>
<keyword evidence="1" id="KW-1133">Transmembrane helix</keyword>
<reference evidence="3" key="1">
    <citation type="submission" date="2020-02" db="EMBL/GenBank/DDBJ databases">
        <authorList>
            <person name="Scholz U."/>
            <person name="Mascher M."/>
            <person name="Fiebig A."/>
        </authorList>
    </citation>
    <scope>NUCLEOTIDE SEQUENCE</scope>
</reference>
<feature type="chain" id="PRO_5029467140" evidence="2">
    <location>
        <begin position="29"/>
        <end position="357"/>
    </location>
</feature>
<accession>A0A7I8LKK7</accession>
<evidence type="ECO:0000256" key="1">
    <source>
        <dbReference type="SAM" id="Phobius"/>
    </source>
</evidence>
<dbReference type="SUPFAM" id="SSF63829">
    <property type="entry name" value="Calcium-dependent phosphotriesterase"/>
    <property type="match status" value="1"/>
</dbReference>
<gene>
    <name evidence="3" type="ORF">SI8410_17021018</name>
</gene>
<keyword evidence="1" id="KW-0472">Membrane</keyword>
<dbReference type="Gene3D" id="2.120.10.30">
    <property type="entry name" value="TolB, C-terminal domain"/>
    <property type="match status" value="1"/>
</dbReference>
<dbReference type="OrthoDB" id="1885092at2759"/>
<dbReference type="GO" id="GO:0005783">
    <property type="term" value="C:endoplasmic reticulum"/>
    <property type="evidence" value="ECO:0007669"/>
    <property type="project" value="TreeGrafter"/>
</dbReference>
<evidence type="ECO:0000313" key="3">
    <source>
        <dbReference type="EMBL" id="CAA7410340.1"/>
    </source>
</evidence>
<feature type="transmembrane region" description="Helical" evidence="1">
    <location>
        <begin position="324"/>
        <end position="343"/>
    </location>
</feature>
<dbReference type="InterPro" id="IPR011042">
    <property type="entry name" value="6-blade_b-propeller_TolB-like"/>
</dbReference>
<keyword evidence="4" id="KW-1185">Reference proteome</keyword>
<proteinExistence type="predicted"/>
<name>A0A7I8LKK7_SPIIN</name>